<dbReference type="HOGENOM" id="CLU_038600_0_1_11"/>
<evidence type="ECO:0000256" key="3">
    <source>
        <dbReference type="ARBA" id="ARBA00022807"/>
    </source>
</evidence>
<feature type="active site" evidence="5">
    <location>
        <position position="384"/>
    </location>
</feature>
<dbReference type="InterPro" id="IPR038765">
    <property type="entry name" value="Papain-like_cys_pep_sf"/>
</dbReference>
<keyword evidence="7" id="KW-1185">Reference proteome</keyword>
<dbReference type="eggNOG" id="COG3579">
    <property type="taxonomic scope" value="Bacteria"/>
</dbReference>
<dbReference type="KEGG" id="cgy:CGLY_04160"/>
<dbReference type="STRING" id="1404245.CGLY_04160"/>
<dbReference type="RefSeq" id="WP_038546524.1">
    <property type="nucleotide sequence ID" value="NZ_CP006842.1"/>
</dbReference>
<proteinExistence type="inferred from homology"/>
<keyword evidence="1 4" id="KW-0645">Protease</keyword>
<feature type="active site" evidence="5">
    <location>
        <position position="405"/>
    </location>
</feature>
<dbReference type="Pfam" id="PF03051">
    <property type="entry name" value="Peptidase_C1_2"/>
    <property type="match status" value="1"/>
</dbReference>
<dbReference type="GO" id="GO:0043418">
    <property type="term" value="P:homocysteine catabolic process"/>
    <property type="evidence" value="ECO:0007669"/>
    <property type="project" value="TreeGrafter"/>
</dbReference>
<evidence type="ECO:0000313" key="6">
    <source>
        <dbReference type="EMBL" id="AHW63280.1"/>
    </source>
</evidence>
<sequence>MSTSPPLSPEQLRGLPPELTPDLLVELRGTAAGDRALRIARNAVTAADVNAVALNRDAVVALDPTTEVKLDSLGVSDQKQSGRCWMFAAYNVFRHRVAEKLGVKEFEFSHTYLQFFDKVEKSNHVLRSLEQLFRAGVTDLDDRTVAALLQGAASDGGQWNYFTNLVAKYGVVPSYAMPETFGSGRTPQLDGRLRTVLRRGALRLREAVLAGENSDIDETERIISDTLADAHRVTAVHLGLPPTEFTWQYRDSDNGFHRGGTYTPQQFAAEMLPTGPDGIDSYVSVVHDPRHAEGQAFSITHENNVWGTPDFSYLTAGIDTLRRLVTDSLDAGEPVWFACDVNRQFVATSGVWDANLLELDALYGTDSATTKAEQMETAESRLTHGMVFTGYDRSPSGELRWRVENSWGTKSHAQHTELAGGGYGTMADNWFADNVFQVVVPRRRLTDTTSDLEEALDALDRGDTTDLPIWDAMA</sequence>
<dbReference type="PANTHER" id="PTHR10363">
    <property type="entry name" value="BLEOMYCIN HYDROLASE"/>
    <property type="match status" value="1"/>
</dbReference>
<dbReference type="OrthoDB" id="1111399at2"/>
<dbReference type="PROSITE" id="PS00139">
    <property type="entry name" value="THIOL_PROTEASE_CYS"/>
    <property type="match status" value="1"/>
</dbReference>
<dbReference type="PANTHER" id="PTHR10363:SF2">
    <property type="entry name" value="BLEOMYCIN HYDROLASE"/>
    <property type="match status" value="1"/>
</dbReference>
<dbReference type="SUPFAM" id="SSF54001">
    <property type="entry name" value="Cysteine proteinases"/>
    <property type="match status" value="1"/>
</dbReference>
<dbReference type="EMBL" id="CP006842">
    <property type="protein sequence ID" value="AHW63280.1"/>
    <property type="molecule type" value="Genomic_DNA"/>
</dbReference>
<protein>
    <recommendedName>
        <fullName evidence="4">Aminopeptidase</fullName>
    </recommendedName>
</protein>
<feature type="active site" evidence="5">
    <location>
        <position position="84"/>
    </location>
</feature>
<keyword evidence="2 4" id="KW-0378">Hydrolase</keyword>
<dbReference type="Proteomes" id="UP000023703">
    <property type="component" value="Chromosome"/>
</dbReference>
<keyword evidence="3 4" id="KW-0788">Thiol protease</keyword>
<evidence type="ECO:0000313" key="7">
    <source>
        <dbReference type="Proteomes" id="UP000023703"/>
    </source>
</evidence>
<dbReference type="AlphaFoldDB" id="X5E7A6"/>
<dbReference type="InterPro" id="IPR000169">
    <property type="entry name" value="Pept_cys_AS"/>
</dbReference>
<evidence type="ECO:0000256" key="1">
    <source>
        <dbReference type="ARBA" id="ARBA00022670"/>
    </source>
</evidence>
<organism evidence="6 7">
    <name type="scientific">Corynebacterium glyciniphilum AJ 3170</name>
    <dbReference type="NCBI Taxonomy" id="1404245"/>
    <lineage>
        <taxon>Bacteria</taxon>
        <taxon>Bacillati</taxon>
        <taxon>Actinomycetota</taxon>
        <taxon>Actinomycetes</taxon>
        <taxon>Mycobacteriales</taxon>
        <taxon>Corynebacteriaceae</taxon>
        <taxon>Corynebacterium</taxon>
    </lineage>
</organism>
<keyword evidence="4 6" id="KW-0031">Aminopeptidase</keyword>
<name>X5E7A6_9CORY</name>
<accession>X5E7A6</accession>
<dbReference type="GO" id="GO:0005737">
    <property type="term" value="C:cytoplasm"/>
    <property type="evidence" value="ECO:0007669"/>
    <property type="project" value="TreeGrafter"/>
</dbReference>
<evidence type="ECO:0000256" key="5">
    <source>
        <dbReference type="PIRSR" id="PIRSR005700-1"/>
    </source>
</evidence>
<evidence type="ECO:0000256" key="2">
    <source>
        <dbReference type="ARBA" id="ARBA00022801"/>
    </source>
</evidence>
<evidence type="ECO:0000256" key="4">
    <source>
        <dbReference type="PIRNR" id="PIRNR005700"/>
    </source>
</evidence>
<gene>
    <name evidence="6" type="ORF">CGLY_04160</name>
</gene>
<dbReference type="PIRSF" id="PIRSF005700">
    <property type="entry name" value="PepC"/>
    <property type="match status" value="1"/>
</dbReference>
<reference evidence="6 7" key="1">
    <citation type="journal article" date="2015" name="Int. J. Syst. Evol. Microbiol.">
        <title>Revisiting Corynebacterium glyciniphilum (ex Kubota et al., 1972) sp. nov., nom. rev., isolated from putrefied banana.</title>
        <authorList>
            <person name="Al-Dilaimi A."/>
            <person name="Bednarz H."/>
            <person name="Lomker A."/>
            <person name="Niehaus K."/>
            <person name="Kalinowski J."/>
            <person name="Ruckert C."/>
        </authorList>
    </citation>
    <scope>NUCLEOTIDE SEQUENCE [LARGE SCALE GENOMIC DNA]</scope>
    <source>
        <strain evidence="6">AJ 3170</strain>
    </source>
</reference>
<comment type="similarity">
    <text evidence="4">Belongs to the peptidase C1 family.</text>
</comment>
<dbReference type="InterPro" id="IPR004134">
    <property type="entry name" value="Peptidase_C1B"/>
</dbReference>
<dbReference type="GO" id="GO:0009636">
    <property type="term" value="P:response to toxic substance"/>
    <property type="evidence" value="ECO:0007669"/>
    <property type="project" value="TreeGrafter"/>
</dbReference>
<dbReference type="GO" id="GO:0006508">
    <property type="term" value="P:proteolysis"/>
    <property type="evidence" value="ECO:0007669"/>
    <property type="project" value="UniProtKB-KW"/>
</dbReference>
<dbReference type="GO" id="GO:0070005">
    <property type="term" value="F:cysteine-type aminopeptidase activity"/>
    <property type="evidence" value="ECO:0007669"/>
    <property type="project" value="InterPro"/>
</dbReference>
<dbReference type="Gene3D" id="3.90.70.10">
    <property type="entry name" value="Cysteine proteinases"/>
    <property type="match status" value="1"/>
</dbReference>